<evidence type="ECO:0000313" key="6">
    <source>
        <dbReference type="Proteomes" id="UP000093111"/>
    </source>
</evidence>
<keyword evidence="6" id="KW-1185">Reference proteome</keyword>
<dbReference type="InterPro" id="IPR053398">
    <property type="entry name" value="HPT_OtnI_isomerases"/>
</dbReference>
<feature type="active site" description="Proton donor/acceptor" evidence="3">
    <location>
        <position position="240"/>
    </location>
</feature>
<dbReference type="InterPro" id="IPR013022">
    <property type="entry name" value="Xyl_isomerase-like_TIM-brl"/>
</dbReference>
<dbReference type="GO" id="GO:0046487">
    <property type="term" value="P:glyoxylate metabolic process"/>
    <property type="evidence" value="ECO:0007669"/>
    <property type="project" value="TreeGrafter"/>
</dbReference>
<accession>A0A1C7P8L7</accession>
<evidence type="ECO:0000259" key="4">
    <source>
        <dbReference type="Pfam" id="PF01261"/>
    </source>
</evidence>
<dbReference type="InterPro" id="IPR026040">
    <property type="entry name" value="HyI-like"/>
</dbReference>
<dbReference type="PATRIC" id="fig|1612624.7.peg.72"/>
<dbReference type="NCBIfam" id="TIGR03234">
    <property type="entry name" value="OH-pyruv-isom"/>
    <property type="match status" value="1"/>
</dbReference>
<comment type="caution">
    <text evidence="5">The sequence shown here is derived from an EMBL/GenBank/DDBJ whole genome shotgun (WGS) entry which is preliminary data.</text>
</comment>
<dbReference type="GO" id="GO:0008903">
    <property type="term" value="F:hydroxypyruvate isomerase activity"/>
    <property type="evidence" value="ECO:0007669"/>
    <property type="project" value="TreeGrafter"/>
</dbReference>
<dbReference type="FunFam" id="3.20.20.150:FF:000007">
    <property type="entry name" value="Hydroxypyruvate isomerase"/>
    <property type="match status" value="1"/>
</dbReference>
<dbReference type="InterPro" id="IPR017643">
    <property type="entry name" value="Hydroxypyruvate_isomerase"/>
</dbReference>
<dbReference type="SUPFAM" id="SSF51658">
    <property type="entry name" value="Xylose isomerase-like"/>
    <property type="match status" value="1"/>
</dbReference>
<proteinExistence type="inferred from homology"/>
<reference evidence="5 6" key="1">
    <citation type="journal article" date="2016" name="Syst. Appl. Microbiol.">
        <title>Pararhizobium polonicum sp. nov. isolated from tumors on stone fruit rootstocks.</title>
        <authorList>
            <person name="Pulawska J."/>
            <person name="Kuzmanovic N."/>
            <person name="Willems A."/>
            <person name="Pothier J.F."/>
        </authorList>
    </citation>
    <scope>NUCLEOTIDE SEQUENCE [LARGE SCALE GENOMIC DNA]</scope>
    <source>
        <strain evidence="5 6">F5.1</strain>
        <plasmid evidence="5">pF5.1a</plasmid>
    </source>
</reference>
<keyword evidence="1 2" id="KW-0413">Isomerase</keyword>
<evidence type="ECO:0000256" key="1">
    <source>
        <dbReference type="ARBA" id="ARBA00023235"/>
    </source>
</evidence>
<evidence type="ECO:0000256" key="2">
    <source>
        <dbReference type="PIRNR" id="PIRNR006241"/>
    </source>
</evidence>
<dbReference type="Pfam" id="PF01261">
    <property type="entry name" value="AP_endonuc_2"/>
    <property type="match status" value="1"/>
</dbReference>
<evidence type="ECO:0000313" key="5">
    <source>
        <dbReference type="EMBL" id="OBZ97510.1"/>
    </source>
</evidence>
<dbReference type="Proteomes" id="UP000093111">
    <property type="component" value="Plasmid pF5.1a"/>
</dbReference>
<dbReference type="Gene3D" id="3.20.20.150">
    <property type="entry name" value="Divalent-metal-dependent TIM barrel enzymes"/>
    <property type="match status" value="1"/>
</dbReference>
<dbReference type="NCBIfam" id="NF043033">
    <property type="entry name" value="OxoTetrIsom"/>
    <property type="match status" value="1"/>
</dbReference>
<comment type="similarity">
    <text evidence="2">Belongs to the hyi family.</text>
</comment>
<dbReference type="AlphaFoldDB" id="A0A1C7P8L7"/>
<feature type="active site" description="Proton donor/acceptor" evidence="3">
    <location>
        <position position="143"/>
    </location>
</feature>
<gene>
    <name evidence="5" type="ORF">ADU59_00350</name>
</gene>
<dbReference type="EMBL" id="LGLV01000001">
    <property type="protein sequence ID" value="OBZ97510.1"/>
    <property type="molecule type" value="Genomic_DNA"/>
</dbReference>
<evidence type="ECO:0000256" key="3">
    <source>
        <dbReference type="PIRSR" id="PIRSR006241-50"/>
    </source>
</evidence>
<protein>
    <submittedName>
        <fullName evidence="5">Hydroxypyruvate isomerase</fullName>
    </submittedName>
</protein>
<geneLocation type="plasmid" evidence="6">
    <name>pf5.1a</name>
</geneLocation>
<feature type="domain" description="Xylose isomerase-like TIM barrel" evidence="4">
    <location>
        <begin position="20"/>
        <end position="256"/>
    </location>
</feature>
<keyword evidence="5" id="KW-0614">Plasmid</keyword>
<dbReference type="PIRSF" id="PIRSF006241">
    <property type="entry name" value="HyI"/>
    <property type="match status" value="1"/>
</dbReference>
<dbReference type="InterPro" id="IPR036237">
    <property type="entry name" value="Xyl_isomerase-like_sf"/>
</dbReference>
<dbReference type="PANTHER" id="PTHR43489">
    <property type="entry name" value="ISOMERASE"/>
    <property type="match status" value="1"/>
</dbReference>
<name>A0A1C7P8L7_9HYPH</name>
<dbReference type="InterPro" id="IPR050417">
    <property type="entry name" value="Sugar_Epim/Isomerase"/>
</dbReference>
<dbReference type="RefSeq" id="WP_068950623.1">
    <property type="nucleotide sequence ID" value="NZ_CM004502.1"/>
</dbReference>
<sequence>MPKFAANLSFLYQELTFIERIARAGADGFGAVEYVSPYEHDANEIAQALNKAGVEQALFNLPAGDWAAGERGIGCLPGRDGEFRQGVETAIRYAKILRCPVVNCLAGLAPVDAQLEALDETLVENLKYAAGRLHDEGIGLVTEPINQRDMPRFHLATTDHAERILDAVGSPNLKIQYDFYHMQITQGDVVATYERLKHRIGHVQIADNPGRNEPGTGEINYAFVLEALDRLGYDGWIGCEYRPLTTTTEGLGWMSRLQGELR</sequence>
<organism evidence="5 6">
    <name type="scientific">Pararhizobium polonicum</name>
    <dbReference type="NCBI Taxonomy" id="1612624"/>
    <lineage>
        <taxon>Bacteria</taxon>
        <taxon>Pseudomonadati</taxon>
        <taxon>Pseudomonadota</taxon>
        <taxon>Alphaproteobacteria</taxon>
        <taxon>Hyphomicrobiales</taxon>
        <taxon>Rhizobiaceae</taxon>
        <taxon>Rhizobium/Agrobacterium group</taxon>
        <taxon>Pararhizobium</taxon>
    </lineage>
</organism>
<dbReference type="OrthoDB" id="9786584at2"/>
<dbReference type="PANTHER" id="PTHR43489:SF13">
    <property type="entry name" value="HYDROXYPYRUVATE ISOMERASE"/>
    <property type="match status" value="1"/>
</dbReference>
<keyword evidence="5" id="KW-0670">Pyruvate</keyword>